<feature type="compositionally biased region" description="Low complexity" evidence="10">
    <location>
        <begin position="134"/>
        <end position="145"/>
    </location>
</feature>
<evidence type="ECO:0000256" key="3">
    <source>
        <dbReference type="ARBA" id="ARBA00022692"/>
    </source>
</evidence>
<evidence type="ECO:0000256" key="6">
    <source>
        <dbReference type="ARBA" id="ARBA00023128"/>
    </source>
</evidence>
<gene>
    <name evidence="11" type="ORF">OC846_003395</name>
</gene>
<dbReference type="AlphaFoldDB" id="A0AAN6GSA0"/>
<evidence type="ECO:0000256" key="10">
    <source>
        <dbReference type="SAM" id="MobiDB-lite"/>
    </source>
</evidence>
<keyword evidence="12" id="KW-1185">Reference proteome</keyword>
<dbReference type="InterPro" id="IPR023395">
    <property type="entry name" value="MCP_dom_sf"/>
</dbReference>
<dbReference type="PROSITE" id="PS50920">
    <property type="entry name" value="SOLCAR"/>
    <property type="match status" value="3"/>
</dbReference>
<dbReference type="Pfam" id="PF00153">
    <property type="entry name" value="Mito_carr"/>
    <property type="match status" value="3"/>
</dbReference>
<sequence length="477" mass="49846">MSAAHGPGRSTVSSVVVPSVAAATVAMSVVSSSSSDSTPPHPPSSATSSANSSPPKSQSASAASASASSAPTVLAVRSGVFGLPTLATLPPQQQQQQQQAPPAIFTASPLASASHALHTQHAEQDDGTHLPDPAAAAASPSANSHSADEEEHAAIVRQHMTACFIAGGAAGAASRTVVSPLERLKILQQIQPSGRSRQAGAPGSIPRALPGGGYTGVWQGLVKMWKEEGFRGYMRGNWTNCIRIAPYSAVQFTTYDWLKEYLRDPATGTLNDHRKLTAGALAGIASVVSTYPLDLVRSRISIASASLFADQASSAAAKRVPGIWAMTVKVYMEEGGLRGLYRGCIATSAGVAPYVSLNFYVYEALRAQLVDENGQISTVAKLACGGVAGSISQTLTYPLDVLRRRMQIVGMKEGGLGGTEKNSYAIMRNLFIQEGVRGLYRGLLSNLLKVAPSIATSFTVYETVQQLLEPKHALPHA</sequence>
<keyword evidence="5" id="KW-1133">Transmembrane helix</keyword>
<evidence type="ECO:0000256" key="4">
    <source>
        <dbReference type="ARBA" id="ARBA00022737"/>
    </source>
</evidence>
<evidence type="ECO:0000256" key="1">
    <source>
        <dbReference type="ARBA" id="ARBA00004225"/>
    </source>
</evidence>
<keyword evidence="6" id="KW-0496">Mitochondrion</keyword>
<comment type="similarity">
    <text evidence="9">Belongs to the mitochondrial carrier (TC 2.A.29) family.</text>
</comment>
<proteinExistence type="inferred from homology"/>
<name>A0AAN6GSA0_9BASI</name>
<evidence type="ECO:0000313" key="12">
    <source>
        <dbReference type="Proteomes" id="UP001176517"/>
    </source>
</evidence>
<feature type="compositionally biased region" description="Basic and acidic residues" evidence="10">
    <location>
        <begin position="120"/>
        <end position="129"/>
    </location>
</feature>
<dbReference type="Gene3D" id="1.50.40.10">
    <property type="entry name" value="Mitochondrial carrier domain"/>
    <property type="match status" value="1"/>
</dbReference>
<dbReference type="EMBL" id="JAPDMZ010000081">
    <property type="protein sequence ID" value="KAK0551155.1"/>
    <property type="molecule type" value="Genomic_DNA"/>
</dbReference>
<evidence type="ECO:0000256" key="8">
    <source>
        <dbReference type="PROSITE-ProRule" id="PRU00282"/>
    </source>
</evidence>
<dbReference type="PRINTS" id="PR00926">
    <property type="entry name" value="MITOCARRIER"/>
</dbReference>
<keyword evidence="3 8" id="KW-0812">Transmembrane</keyword>
<organism evidence="11 12">
    <name type="scientific">Tilletia horrida</name>
    <dbReference type="NCBI Taxonomy" id="155126"/>
    <lineage>
        <taxon>Eukaryota</taxon>
        <taxon>Fungi</taxon>
        <taxon>Dikarya</taxon>
        <taxon>Basidiomycota</taxon>
        <taxon>Ustilaginomycotina</taxon>
        <taxon>Exobasidiomycetes</taxon>
        <taxon>Tilletiales</taxon>
        <taxon>Tilletiaceae</taxon>
        <taxon>Tilletia</taxon>
    </lineage>
</organism>
<feature type="region of interest" description="Disordered" evidence="10">
    <location>
        <begin position="27"/>
        <end position="68"/>
    </location>
</feature>
<dbReference type="InterPro" id="IPR018108">
    <property type="entry name" value="MCP_transmembrane"/>
</dbReference>
<feature type="repeat" description="Solcar" evidence="8">
    <location>
        <begin position="270"/>
        <end position="368"/>
    </location>
</feature>
<evidence type="ECO:0000256" key="7">
    <source>
        <dbReference type="ARBA" id="ARBA00023136"/>
    </source>
</evidence>
<protein>
    <recommendedName>
        <fullName evidence="13">Mitochondrial carrier protein</fullName>
    </recommendedName>
</protein>
<dbReference type="SUPFAM" id="SSF103506">
    <property type="entry name" value="Mitochondrial carrier"/>
    <property type="match status" value="1"/>
</dbReference>
<evidence type="ECO:0000313" key="11">
    <source>
        <dbReference type="EMBL" id="KAK0551155.1"/>
    </source>
</evidence>
<feature type="repeat" description="Solcar" evidence="8">
    <location>
        <begin position="376"/>
        <end position="467"/>
    </location>
</feature>
<feature type="repeat" description="Solcar" evidence="8">
    <location>
        <begin position="158"/>
        <end position="261"/>
    </location>
</feature>
<keyword evidence="7 8" id="KW-0472">Membrane</keyword>
<accession>A0AAN6GSA0</accession>
<dbReference type="GO" id="GO:0055085">
    <property type="term" value="P:transmembrane transport"/>
    <property type="evidence" value="ECO:0007669"/>
    <property type="project" value="InterPro"/>
</dbReference>
<comment type="subcellular location">
    <subcellularLocation>
        <location evidence="1">Mitochondrion membrane</location>
        <topology evidence="1">Multi-pass membrane protein</topology>
    </subcellularLocation>
</comment>
<dbReference type="Proteomes" id="UP001176517">
    <property type="component" value="Unassembled WGS sequence"/>
</dbReference>
<comment type="caution">
    <text evidence="11">The sequence shown here is derived from an EMBL/GenBank/DDBJ whole genome shotgun (WGS) entry which is preliminary data.</text>
</comment>
<evidence type="ECO:0008006" key="13">
    <source>
        <dbReference type="Google" id="ProtNLM"/>
    </source>
</evidence>
<keyword evidence="4" id="KW-0677">Repeat</keyword>
<dbReference type="InterPro" id="IPR002067">
    <property type="entry name" value="MCP"/>
</dbReference>
<evidence type="ECO:0000256" key="2">
    <source>
        <dbReference type="ARBA" id="ARBA00022448"/>
    </source>
</evidence>
<dbReference type="PANTHER" id="PTHR24089">
    <property type="entry name" value="SOLUTE CARRIER FAMILY 25"/>
    <property type="match status" value="1"/>
</dbReference>
<reference evidence="11" key="1">
    <citation type="journal article" date="2023" name="PhytoFront">
        <title>Draft Genome Resources of Seven Strains of Tilletia horrida, Causal Agent of Kernel Smut of Rice.</title>
        <authorList>
            <person name="Khanal S."/>
            <person name="Antony Babu S."/>
            <person name="Zhou X.G."/>
        </authorList>
    </citation>
    <scope>NUCLEOTIDE SEQUENCE</scope>
    <source>
        <strain evidence="11">TX6</strain>
    </source>
</reference>
<evidence type="ECO:0000256" key="5">
    <source>
        <dbReference type="ARBA" id="ARBA00022989"/>
    </source>
</evidence>
<keyword evidence="2 9" id="KW-0813">Transport</keyword>
<feature type="region of interest" description="Disordered" evidence="10">
    <location>
        <begin position="111"/>
        <end position="152"/>
    </location>
</feature>
<evidence type="ECO:0000256" key="9">
    <source>
        <dbReference type="RuleBase" id="RU000488"/>
    </source>
</evidence>
<dbReference type="GO" id="GO:0031966">
    <property type="term" value="C:mitochondrial membrane"/>
    <property type="evidence" value="ECO:0007669"/>
    <property type="project" value="UniProtKB-SubCell"/>
</dbReference>